<comment type="caution">
    <text evidence="1">The sequence shown here is derived from an EMBL/GenBank/DDBJ whole genome shotgun (WGS) entry which is preliminary data.</text>
</comment>
<keyword evidence="2" id="KW-1185">Reference proteome</keyword>
<name>A0A927E5U9_9HYPH</name>
<dbReference type="Proteomes" id="UP000619295">
    <property type="component" value="Unassembled WGS sequence"/>
</dbReference>
<organism evidence="1 2">
    <name type="scientific">Bosea spartocytisi</name>
    <dbReference type="NCBI Taxonomy" id="2773451"/>
    <lineage>
        <taxon>Bacteria</taxon>
        <taxon>Pseudomonadati</taxon>
        <taxon>Pseudomonadota</taxon>
        <taxon>Alphaproteobacteria</taxon>
        <taxon>Hyphomicrobiales</taxon>
        <taxon>Boseaceae</taxon>
        <taxon>Bosea</taxon>
    </lineage>
</organism>
<sequence>MDEITPLLARVAGRHGLPPVALAAMVGDWLTDAGKALPNETLLDRKAQDFLALARRLTSPLDDAEIRRLRAEAAAAIAAGRLAEADKALAKAELHLIGKVTDLTALSAGSRVRIGENRADRAALSFLRAAPESYREAAARYGEASALIGLVDIEHSRRAALDQASALVRISEDFGGREGYDAAAAVLRRQIEGLDSLEDTTAFAEAEEALAGALEGLAQVTDEKSLRSEALAHCRRALEHLQRDEAPLLWRALKLRFGRLALILGKRQQDEALLEEAISAFATVLAAWDRSSDETRWLEAEHMIARARAVLGSHRNDLALLERAFNSLTRVAAAVDREKEPLRWAELQDQMGSVLGAMAERYTEPVVIEEAIATFAAALEERRRETVPLLWAQTRAAQAEAMLQLARRGKDKDLAQKALAQLVEAVETARKADPGAAAGLQQRLAAAGELATRLLSE</sequence>
<protein>
    <submittedName>
        <fullName evidence="1">Uncharacterized protein</fullName>
    </submittedName>
</protein>
<gene>
    <name evidence="1" type="ORF">IED13_06445</name>
</gene>
<dbReference type="EMBL" id="JACXWY010000003">
    <property type="protein sequence ID" value="MBD3845328.1"/>
    <property type="molecule type" value="Genomic_DNA"/>
</dbReference>
<evidence type="ECO:0000313" key="2">
    <source>
        <dbReference type="Proteomes" id="UP000619295"/>
    </source>
</evidence>
<accession>A0A927E5U9</accession>
<evidence type="ECO:0000313" key="1">
    <source>
        <dbReference type="EMBL" id="MBD3845328.1"/>
    </source>
</evidence>
<dbReference type="AlphaFoldDB" id="A0A927E5U9"/>
<reference evidence="1" key="1">
    <citation type="submission" date="2020-09" db="EMBL/GenBank/DDBJ databases">
        <title>Bosea spartocytisi sp. nov. a root nodule endophyte of Spartocytisus supranubius in the high mountain ecosystem fo the Teide National Park (Canary Islands, Spain).</title>
        <authorList>
            <person name="Pulido-Suarez L."/>
            <person name="Peix A."/>
            <person name="Igual J.M."/>
            <person name="Socas-Perez N."/>
            <person name="Velazquez E."/>
            <person name="Flores-Felix J.D."/>
            <person name="Leon-Barrios M."/>
        </authorList>
    </citation>
    <scope>NUCLEOTIDE SEQUENCE</scope>
    <source>
        <strain evidence="1">SSUT16</strain>
    </source>
</reference>
<dbReference type="RefSeq" id="WP_038364816.1">
    <property type="nucleotide sequence ID" value="NZ_JACXWY010000003.1"/>
</dbReference>
<proteinExistence type="predicted"/>